<keyword evidence="1" id="KW-0479">Metal-binding</keyword>
<sequence>MFTSVHPLYTTKVTSFEFSWVSKNDISGSWSDIPLWKKLADETNAKVPHTFEVHSCKRPTICQYCKILLKGLLPQEMQCRDRKYNCHEKCAKMVEKKCGGNFNFMRSMQLKSLWDEDNDHVGCIQDFIYTTEKLTNSHYKNALTMSSASSETFSNENDNQNNSIESQNIPLMRVVMSKQQMKPESVKVLKEGWMIHHTNRRCLVIFVKFVLYTNVTLWAKFLENSCADQNIHIPAQFHAFFEIFLAQKTLLALGYEGSNRLQRRDTDKKL</sequence>
<dbReference type="GO" id="GO:0016020">
    <property type="term" value="C:membrane"/>
    <property type="evidence" value="ECO:0007669"/>
    <property type="project" value="UniProtKB-SubCell"/>
</dbReference>
<dbReference type="GO" id="GO:0008270">
    <property type="term" value="F:zinc ion binding"/>
    <property type="evidence" value="ECO:0007669"/>
    <property type="project" value="UniProtKB-KW"/>
</dbReference>
<dbReference type="SUPFAM" id="SSF57889">
    <property type="entry name" value="Cysteine-rich domain"/>
    <property type="match status" value="1"/>
</dbReference>
<feature type="domain" description="Phorbol-ester/DAG-type" evidence="3">
    <location>
        <begin position="48"/>
        <end position="98"/>
    </location>
</feature>
<organism evidence="6">
    <name type="scientific">Thelazia callipaeda</name>
    <name type="common">Oriental eyeworm</name>
    <name type="synonym">Parasitic nematode</name>
    <dbReference type="NCBI Taxonomy" id="103827"/>
    <lineage>
        <taxon>Eukaryota</taxon>
        <taxon>Metazoa</taxon>
        <taxon>Ecdysozoa</taxon>
        <taxon>Nematoda</taxon>
        <taxon>Chromadorea</taxon>
        <taxon>Rhabditida</taxon>
        <taxon>Spirurina</taxon>
        <taxon>Spiruromorpha</taxon>
        <taxon>Thelazioidea</taxon>
        <taxon>Thelaziidae</taxon>
        <taxon>Thelazia</taxon>
    </lineage>
</organism>
<reference evidence="6" key="1">
    <citation type="submission" date="2017-02" db="UniProtKB">
        <authorList>
            <consortium name="WormBaseParasite"/>
        </authorList>
    </citation>
    <scope>IDENTIFICATION</scope>
</reference>
<dbReference type="GO" id="GO:0007200">
    <property type="term" value="P:phospholipase C-activating G protein-coupled receptor signaling pathway"/>
    <property type="evidence" value="ECO:0007669"/>
    <property type="project" value="TreeGrafter"/>
</dbReference>
<dbReference type="AlphaFoldDB" id="A0A0N5CR64"/>
<dbReference type="OrthoDB" id="5815605at2759"/>
<dbReference type="InterPro" id="IPR002219">
    <property type="entry name" value="PKC_DAG/PE"/>
</dbReference>
<evidence type="ECO:0000313" key="5">
    <source>
        <dbReference type="Proteomes" id="UP000276776"/>
    </source>
</evidence>
<dbReference type="EMBL" id="UYYF01000654">
    <property type="protein sequence ID" value="VDM98819.1"/>
    <property type="molecule type" value="Genomic_DNA"/>
</dbReference>
<reference evidence="4 5" key="2">
    <citation type="submission" date="2018-11" db="EMBL/GenBank/DDBJ databases">
        <authorList>
            <consortium name="Pathogen Informatics"/>
        </authorList>
    </citation>
    <scope>NUCLEOTIDE SEQUENCE [LARGE SCALE GENOMIC DNA]</scope>
</reference>
<dbReference type="SMART" id="SM00109">
    <property type="entry name" value="C1"/>
    <property type="match status" value="1"/>
</dbReference>
<evidence type="ECO:0000256" key="1">
    <source>
        <dbReference type="ARBA" id="ARBA00022723"/>
    </source>
</evidence>
<dbReference type="GO" id="GO:0035556">
    <property type="term" value="P:intracellular signal transduction"/>
    <property type="evidence" value="ECO:0007669"/>
    <property type="project" value="TreeGrafter"/>
</dbReference>
<keyword evidence="2" id="KW-0862">Zinc</keyword>
<gene>
    <name evidence="4" type="ORF">TCLT_LOCUS2715</name>
</gene>
<keyword evidence="5" id="KW-1185">Reference proteome</keyword>
<dbReference type="Gene3D" id="3.30.60.20">
    <property type="match status" value="1"/>
</dbReference>
<name>A0A0N5CR64_THECL</name>
<proteinExistence type="predicted"/>
<accession>A0A0N5CR64</accession>
<evidence type="ECO:0000256" key="2">
    <source>
        <dbReference type="ARBA" id="ARBA00022833"/>
    </source>
</evidence>
<dbReference type="GO" id="GO:0005829">
    <property type="term" value="C:cytosol"/>
    <property type="evidence" value="ECO:0007669"/>
    <property type="project" value="TreeGrafter"/>
</dbReference>
<dbReference type="InterPro" id="IPR046349">
    <property type="entry name" value="C1-like_sf"/>
</dbReference>
<dbReference type="GO" id="GO:0004674">
    <property type="term" value="F:protein serine/threonine kinase activity"/>
    <property type="evidence" value="ECO:0007669"/>
    <property type="project" value="UniProtKB-KW"/>
</dbReference>
<dbReference type="PANTHER" id="PTHR22968:SF24">
    <property type="entry name" value="SERINE_THREONINE-PROTEIN KINASE"/>
    <property type="match status" value="1"/>
</dbReference>
<dbReference type="Pfam" id="PF00130">
    <property type="entry name" value="C1_1"/>
    <property type="match status" value="1"/>
</dbReference>
<evidence type="ECO:0000313" key="6">
    <source>
        <dbReference type="WBParaSite" id="TCLT_0000271401-mRNA-1"/>
    </source>
</evidence>
<dbReference type="WBParaSite" id="TCLT_0000271401-mRNA-1">
    <property type="protein sequence ID" value="TCLT_0000271401-mRNA-1"/>
    <property type="gene ID" value="TCLT_0000271401"/>
</dbReference>
<dbReference type="STRING" id="103827.A0A0N5CR64"/>
<dbReference type="Proteomes" id="UP000276776">
    <property type="component" value="Unassembled WGS sequence"/>
</dbReference>
<evidence type="ECO:0000259" key="3">
    <source>
        <dbReference type="PROSITE" id="PS50081"/>
    </source>
</evidence>
<protein>
    <submittedName>
        <fullName evidence="6">Phorbol-ester/DAG-type domain-containing protein</fullName>
    </submittedName>
</protein>
<dbReference type="PANTHER" id="PTHR22968">
    <property type="entry name" value="PROTEIN KINASE C, MU"/>
    <property type="match status" value="1"/>
</dbReference>
<evidence type="ECO:0000313" key="4">
    <source>
        <dbReference type="EMBL" id="VDM98819.1"/>
    </source>
</evidence>
<dbReference type="PROSITE" id="PS50081">
    <property type="entry name" value="ZF_DAG_PE_2"/>
    <property type="match status" value="1"/>
</dbReference>